<evidence type="ECO:0000313" key="2">
    <source>
        <dbReference type="EnsemblPlants" id="HORVU.MOREX.r3.5HG0475530.1"/>
    </source>
</evidence>
<accession>A0A8I7BEE9</accession>
<sequence length="323" mass="38051">MVISYMLMTSRRVMASPPFPVIPRPITPPPTNRNLTFRRVQMEHIYQNCWTIRAMVQWKAQIKENSMGNIYLQCILLDQEGTKMEAIAFNNQVVRFNTILQTGMSYEFTRVGFNPTEMAVVHFLYLDMEFIMTLDSRTVVMISAHRISTTICPLCFPQFGAIYSLQDKRITDVIAIVAYVSKIQTLWDPIYDRHVPLLEIGLMNFRRQIIFLRIYDEHVGRQFYHLRRSENQFEKISITYIQFNRRRQCLQTMRESTFTYSPNIDHEGHHLQDIHEASLMTLDETRAYVNNIVMARNNGLSNYLRVLISTFRHSCKKSIEIVS</sequence>
<dbReference type="Pfam" id="PF02721">
    <property type="entry name" value="DUF223"/>
    <property type="match status" value="1"/>
</dbReference>
<dbReference type="EnsemblPlants" id="HORVU.MOREX.r3.5HG0475530.1">
    <property type="protein sequence ID" value="HORVU.MOREX.r3.5HG0475530.1"/>
    <property type="gene ID" value="HORVU.MOREX.r3.5HG0475530"/>
</dbReference>
<dbReference type="Proteomes" id="UP000011116">
    <property type="component" value="Chromosome 5H"/>
</dbReference>
<name>A0A8I7BEE9_HORVV</name>
<reference evidence="2" key="2">
    <citation type="submission" date="2020-10" db="EMBL/GenBank/DDBJ databases">
        <authorList>
            <person name="Scholz U."/>
            <person name="Mascher M."/>
            <person name="Fiebig A."/>
        </authorList>
    </citation>
    <scope>NUCLEOTIDE SEQUENCE [LARGE SCALE GENOMIC DNA]</scope>
    <source>
        <strain evidence="2">cv. Morex</strain>
    </source>
</reference>
<dbReference type="Gene3D" id="2.40.50.140">
    <property type="entry name" value="Nucleic acid-binding proteins"/>
    <property type="match status" value="2"/>
</dbReference>
<dbReference type="Gramene" id="HORVU.MOREX.r2.5HG0393870.1">
    <property type="protein sequence ID" value="HORVU.MOREX.r2.5HG0393870.1"/>
    <property type="gene ID" value="HORVU.MOREX.r2.5HG0393870"/>
</dbReference>
<reference evidence="3" key="1">
    <citation type="journal article" date="2012" name="Nature">
        <title>A physical, genetic and functional sequence assembly of the barley genome.</title>
        <authorList>
            <consortium name="The International Barley Genome Sequencing Consortium"/>
            <person name="Mayer K.F."/>
            <person name="Waugh R."/>
            <person name="Brown J.W."/>
            <person name="Schulman A."/>
            <person name="Langridge P."/>
            <person name="Platzer M."/>
            <person name="Fincher G.B."/>
            <person name="Muehlbauer G.J."/>
            <person name="Sato K."/>
            <person name="Close T.J."/>
            <person name="Wise R.P."/>
            <person name="Stein N."/>
        </authorList>
    </citation>
    <scope>NUCLEOTIDE SEQUENCE [LARGE SCALE GENOMIC DNA]</scope>
    <source>
        <strain evidence="3">cv. Morex</strain>
    </source>
</reference>
<dbReference type="AlphaFoldDB" id="A0A8I7BEE9"/>
<evidence type="ECO:0000313" key="3">
    <source>
        <dbReference type="Proteomes" id="UP000011116"/>
    </source>
</evidence>
<dbReference type="Gramene" id="HORVU.MOREX.r3.5HG0475530.1">
    <property type="protein sequence ID" value="HORVU.MOREX.r3.5HG0475530.1"/>
    <property type="gene ID" value="HORVU.MOREX.r3.5HG0475530"/>
</dbReference>
<keyword evidence="3" id="KW-1185">Reference proteome</keyword>
<dbReference type="InterPro" id="IPR012340">
    <property type="entry name" value="NA-bd_OB-fold"/>
</dbReference>
<dbReference type="InterPro" id="IPR003871">
    <property type="entry name" value="RFA1B/D_OB_1st"/>
</dbReference>
<dbReference type="SUPFAM" id="SSF50249">
    <property type="entry name" value="Nucleic acid-binding proteins"/>
    <property type="match status" value="1"/>
</dbReference>
<protein>
    <recommendedName>
        <fullName evidence="1">Replication protein A 70 kDa DNA-binding subunit B/D first OB fold domain-containing protein</fullName>
    </recommendedName>
</protein>
<evidence type="ECO:0000259" key="1">
    <source>
        <dbReference type="Pfam" id="PF02721"/>
    </source>
</evidence>
<dbReference type="SMR" id="A0A8I7BEE9"/>
<feature type="domain" description="Replication protein A 70 kDa DNA-binding subunit B/D first OB fold" evidence="1">
    <location>
        <begin position="46"/>
        <end position="116"/>
    </location>
</feature>
<proteinExistence type="predicted"/>
<organism evidence="2 3">
    <name type="scientific">Hordeum vulgare subsp. vulgare</name>
    <name type="common">Domesticated barley</name>
    <dbReference type="NCBI Taxonomy" id="112509"/>
    <lineage>
        <taxon>Eukaryota</taxon>
        <taxon>Viridiplantae</taxon>
        <taxon>Streptophyta</taxon>
        <taxon>Embryophyta</taxon>
        <taxon>Tracheophyta</taxon>
        <taxon>Spermatophyta</taxon>
        <taxon>Magnoliopsida</taxon>
        <taxon>Liliopsida</taxon>
        <taxon>Poales</taxon>
        <taxon>Poaceae</taxon>
        <taxon>BOP clade</taxon>
        <taxon>Pooideae</taxon>
        <taxon>Triticodae</taxon>
        <taxon>Triticeae</taxon>
        <taxon>Hordeinae</taxon>
        <taxon>Hordeum</taxon>
    </lineage>
</organism>
<reference evidence="2" key="3">
    <citation type="submission" date="2022-01" db="UniProtKB">
        <authorList>
            <consortium name="EnsemblPlants"/>
        </authorList>
    </citation>
    <scope>IDENTIFICATION</scope>
    <source>
        <strain evidence="2">subsp. vulgare</strain>
    </source>
</reference>